<dbReference type="Pfam" id="PF05649">
    <property type="entry name" value="Peptidase_M13_N"/>
    <property type="match status" value="1"/>
</dbReference>
<dbReference type="Gene3D" id="1.10.1380.10">
    <property type="entry name" value="Neutral endopeptidase , domain2"/>
    <property type="match status" value="1"/>
</dbReference>
<dbReference type="PANTHER" id="PTHR11733">
    <property type="entry name" value="ZINC METALLOPROTEASE FAMILY M13 NEPRILYSIN-RELATED"/>
    <property type="match status" value="1"/>
</dbReference>
<dbReference type="Proteomes" id="UP000821837">
    <property type="component" value="Chromosome 5"/>
</dbReference>
<dbReference type="PROSITE" id="PS51885">
    <property type="entry name" value="NEPRILYSIN"/>
    <property type="match status" value="1"/>
</dbReference>
<evidence type="ECO:0000313" key="5">
    <source>
        <dbReference type="Proteomes" id="UP000821837"/>
    </source>
</evidence>
<sequence>MHSEEDLPADEPKPEAVKSTESKITLPAEQPEQPPPRRDYLSWNPTPVPADVSPAWQPEQHLARAFEAANSGSVSSLQPALLATVAALMLTLIGVAYYVRMVTTAPCSSPACQRLQALLDANLNASVPPCVDFYGHVCSRWEAAHSHSVRDTIYQELMAKVATMANEATPPQRGQTAMQKAAMLYQSCAHVYTLDRNHMGEARSLLADFGVRWPELSNTSRLLRIFVSMSTTWSWASVLQFIVQSNGHVTLRPSPFYGLVLSGRQRMLEKSTDKDHYQAYYDSMVAAFGGVNARAHSYREHKMLEDKMVPALSAALATPNWTALENSTFKAMVNKTDNPIQSSEWESSIRSSLNFSEGSVLLVSIENVYFFKQFFALVVSQSEAVMAYYVGWVVAQALSLLSSSETVTKYFISDKALASREHALFCADITHVYMGIAFYADYLSRQITTRVLVDVLTVETTVQAALRRHLGASPWLGAIPEPMLTEAGLVGSLRLLEAPNATTLDDMYGLFPDMSENVFDNVRLAADARAMTAADISMAEFVTNGSARLSFHPAHGQFELLPEVLEKPLYALEDLDAVKYATLGGEVAEAFSATAFAETTDRKLQLAFTLKSACFFGSQVLLRHLGLEHVELVRRVTSFHVILGALAEATNGRVQTARLAGYEDWTDVELLLVIWCFVQCGGRNGRRKCNGPLTVVDDFARAFGCKQADPMYSGRNCAIAR</sequence>
<gene>
    <name evidence="4" type="ORF">HPB52_003407</name>
</gene>
<organism evidence="4 5">
    <name type="scientific">Rhipicephalus sanguineus</name>
    <name type="common">Brown dog tick</name>
    <name type="synonym">Ixodes sanguineus</name>
    <dbReference type="NCBI Taxonomy" id="34632"/>
    <lineage>
        <taxon>Eukaryota</taxon>
        <taxon>Metazoa</taxon>
        <taxon>Ecdysozoa</taxon>
        <taxon>Arthropoda</taxon>
        <taxon>Chelicerata</taxon>
        <taxon>Arachnida</taxon>
        <taxon>Acari</taxon>
        <taxon>Parasitiformes</taxon>
        <taxon>Ixodida</taxon>
        <taxon>Ixodoidea</taxon>
        <taxon>Ixodidae</taxon>
        <taxon>Rhipicephalinae</taxon>
        <taxon>Rhipicephalus</taxon>
        <taxon>Rhipicephalus</taxon>
    </lineage>
</organism>
<evidence type="ECO:0000259" key="3">
    <source>
        <dbReference type="Pfam" id="PF05649"/>
    </source>
</evidence>
<name>A0A9D4SVI1_RHISA</name>
<feature type="domain" description="Peptidase M13 N-terminal" evidence="3">
    <location>
        <begin position="129"/>
        <end position="477"/>
    </location>
</feature>
<feature type="region of interest" description="Disordered" evidence="2">
    <location>
        <begin position="1"/>
        <end position="54"/>
    </location>
</feature>
<dbReference type="SUPFAM" id="SSF55486">
    <property type="entry name" value="Metalloproteases ('zincins'), catalytic domain"/>
    <property type="match status" value="1"/>
</dbReference>
<dbReference type="EMBL" id="JABSTV010001251">
    <property type="protein sequence ID" value="KAH7950961.1"/>
    <property type="molecule type" value="Genomic_DNA"/>
</dbReference>
<comment type="caution">
    <text evidence="4">The sequence shown here is derived from an EMBL/GenBank/DDBJ whole genome shotgun (WGS) entry which is preliminary data.</text>
</comment>
<dbReference type="AlphaFoldDB" id="A0A9D4SVI1"/>
<dbReference type="InterPro" id="IPR042089">
    <property type="entry name" value="Peptidase_M13_dom_2"/>
</dbReference>
<protein>
    <recommendedName>
        <fullName evidence="3">Peptidase M13 N-terminal domain-containing protein</fullName>
    </recommendedName>
</protein>
<dbReference type="InterPro" id="IPR008753">
    <property type="entry name" value="Peptidase_M13_N"/>
</dbReference>
<dbReference type="GO" id="GO:0004222">
    <property type="term" value="F:metalloendopeptidase activity"/>
    <property type="evidence" value="ECO:0007669"/>
    <property type="project" value="InterPro"/>
</dbReference>
<evidence type="ECO:0000256" key="1">
    <source>
        <dbReference type="ARBA" id="ARBA00007357"/>
    </source>
</evidence>
<feature type="compositionally biased region" description="Basic and acidic residues" evidence="2">
    <location>
        <begin position="1"/>
        <end position="21"/>
    </location>
</feature>
<dbReference type="Gene3D" id="3.40.390.10">
    <property type="entry name" value="Collagenase (Catalytic Domain)"/>
    <property type="match status" value="1"/>
</dbReference>
<proteinExistence type="inferred from homology"/>
<comment type="similarity">
    <text evidence="1">Belongs to the peptidase M13 family.</text>
</comment>
<keyword evidence="5" id="KW-1185">Reference proteome</keyword>
<dbReference type="GO" id="GO:0016485">
    <property type="term" value="P:protein processing"/>
    <property type="evidence" value="ECO:0007669"/>
    <property type="project" value="TreeGrafter"/>
</dbReference>
<reference evidence="4" key="2">
    <citation type="submission" date="2021-09" db="EMBL/GenBank/DDBJ databases">
        <authorList>
            <person name="Jia N."/>
            <person name="Wang J."/>
            <person name="Shi W."/>
            <person name="Du L."/>
            <person name="Sun Y."/>
            <person name="Zhan W."/>
            <person name="Jiang J."/>
            <person name="Wang Q."/>
            <person name="Zhang B."/>
            <person name="Ji P."/>
            <person name="Sakyi L.B."/>
            <person name="Cui X."/>
            <person name="Yuan T."/>
            <person name="Jiang B."/>
            <person name="Yang W."/>
            <person name="Lam T.T.-Y."/>
            <person name="Chang Q."/>
            <person name="Ding S."/>
            <person name="Wang X."/>
            <person name="Zhu J."/>
            <person name="Ruan X."/>
            <person name="Zhao L."/>
            <person name="Wei J."/>
            <person name="Que T."/>
            <person name="Du C."/>
            <person name="Cheng J."/>
            <person name="Dai P."/>
            <person name="Han X."/>
            <person name="Huang E."/>
            <person name="Gao Y."/>
            <person name="Liu J."/>
            <person name="Shao H."/>
            <person name="Ye R."/>
            <person name="Li L."/>
            <person name="Wei W."/>
            <person name="Wang X."/>
            <person name="Wang C."/>
            <person name="Huo Q."/>
            <person name="Li W."/>
            <person name="Guo W."/>
            <person name="Chen H."/>
            <person name="Chen S."/>
            <person name="Zhou L."/>
            <person name="Zhou L."/>
            <person name="Ni X."/>
            <person name="Tian J."/>
            <person name="Zhou Y."/>
            <person name="Sheng Y."/>
            <person name="Liu T."/>
            <person name="Pan Y."/>
            <person name="Xia L."/>
            <person name="Li J."/>
            <person name="Zhao F."/>
            <person name="Cao W."/>
        </authorList>
    </citation>
    <scope>NUCLEOTIDE SEQUENCE</scope>
    <source>
        <strain evidence="4">Rsan-2018</strain>
        <tissue evidence="4">Larvae</tissue>
    </source>
</reference>
<evidence type="ECO:0000313" key="4">
    <source>
        <dbReference type="EMBL" id="KAH7950961.1"/>
    </source>
</evidence>
<evidence type="ECO:0000256" key="2">
    <source>
        <dbReference type="SAM" id="MobiDB-lite"/>
    </source>
</evidence>
<dbReference type="InterPro" id="IPR000718">
    <property type="entry name" value="Peptidase_M13"/>
</dbReference>
<dbReference type="InterPro" id="IPR024079">
    <property type="entry name" value="MetalloPept_cat_dom_sf"/>
</dbReference>
<dbReference type="VEuPathDB" id="VectorBase:RSAN_053471"/>
<dbReference type="PANTHER" id="PTHR11733:SF241">
    <property type="entry name" value="GH26575P-RELATED"/>
    <property type="match status" value="1"/>
</dbReference>
<reference evidence="4" key="1">
    <citation type="journal article" date="2020" name="Cell">
        <title>Large-Scale Comparative Analyses of Tick Genomes Elucidate Their Genetic Diversity and Vector Capacities.</title>
        <authorList>
            <consortium name="Tick Genome and Microbiome Consortium (TIGMIC)"/>
            <person name="Jia N."/>
            <person name="Wang J."/>
            <person name="Shi W."/>
            <person name="Du L."/>
            <person name="Sun Y."/>
            <person name="Zhan W."/>
            <person name="Jiang J.F."/>
            <person name="Wang Q."/>
            <person name="Zhang B."/>
            <person name="Ji P."/>
            <person name="Bell-Sakyi L."/>
            <person name="Cui X.M."/>
            <person name="Yuan T.T."/>
            <person name="Jiang B.G."/>
            <person name="Yang W.F."/>
            <person name="Lam T.T."/>
            <person name="Chang Q.C."/>
            <person name="Ding S.J."/>
            <person name="Wang X.J."/>
            <person name="Zhu J.G."/>
            <person name="Ruan X.D."/>
            <person name="Zhao L."/>
            <person name="Wei J.T."/>
            <person name="Ye R.Z."/>
            <person name="Que T.C."/>
            <person name="Du C.H."/>
            <person name="Zhou Y.H."/>
            <person name="Cheng J.X."/>
            <person name="Dai P.F."/>
            <person name="Guo W.B."/>
            <person name="Han X.H."/>
            <person name="Huang E.J."/>
            <person name="Li L.F."/>
            <person name="Wei W."/>
            <person name="Gao Y.C."/>
            <person name="Liu J.Z."/>
            <person name="Shao H.Z."/>
            <person name="Wang X."/>
            <person name="Wang C.C."/>
            <person name="Yang T.C."/>
            <person name="Huo Q.B."/>
            <person name="Li W."/>
            <person name="Chen H.Y."/>
            <person name="Chen S.E."/>
            <person name="Zhou L.G."/>
            <person name="Ni X.B."/>
            <person name="Tian J.H."/>
            <person name="Sheng Y."/>
            <person name="Liu T."/>
            <person name="Pan Y.S."/>
            <person name="Xia L.Y."/>
            <person name="Li J."/>
            <person name="Zhao F."/>
            <person name="Cao W.C."/>
        </authorList>
    </citation>
    <scope>NUCLEOTIDE SEQUENCE</scope>
    <source>
        <strain evidence="4">Rsan-2018</strain>
    </source>
</reference>
<dbReference type="GO" id="GO:0005886">
    <property type="term" value="C:plasma membrane"/>
    <property type="evidence" value="ECO:0007669"/>
    <property type="project" value="TreeGrafter"/>
</dbReference>
<accession>A0A9D4SVI1</accession>